<keyword evidence="6" id="KW-1185">Reference proteome</keyword>
<reference evidence="5" key="1">
    <citation type="submission" date="2025-08" db="UniProtKB">
        <authorList>
            <consortium name="Ensembl"/>
        </authorList>
    </citation>
    <scope>IDENTIFICATION</scope>
</reference>
<organism evidence="5 6">
    <name type="scientific">Maylandia zebra</name>
    <name type="common">zebra mbuna</name>
    <dbReference type="NCBI Taxonomy" id="106582"/>
    <lineage>
        <taxon>Eukaryota</taxon>
        <taxon>Metazoa</taxon>
        <taxon>Chordata</taxon>
        <taxon>Craniata</taxon>
        <taxon>Vertebrata</taxon>
        <taxon>Euteleostomi</taxon>
        <taxon>Actinopterygii</taxon>
        <taxon>Neopterygii</taxon>
        <taxon>Teleostei</taxon>
        <taxon>Neoteleostei</taxon>
        <taxon>Acanthomorphata</taxon>
        <taxon>Ovalentaria</taxon>
        <taxon>Cichlomorphae</taxon>
        <taxon>Cichliformes</taxon>
        <taxon>Cichlidae</taxon>
        <taxon>African cichlids</taxon>
        <taxon>Pseudocrenilabrinae</taxon>
        <taxon>Haplochromini</taxon>
        <taxon>Maylandia</taxon>
        <taxon>Maylandia zebra complex</taxon>
    </lineage>
</organism>
<reference evidence="5" key="2">
    <citation type="submission" date="2025-09" db="UniProtKB">
        <authorList>
            <consortium name="Ensembl"/>
        </authorList>
    </citation>
    <scope>IDENTIFICATION</scope>
</reference>
<dbReference type="Proteomes" id="UP000265160">
    <property type="component" value="Unplaced"/>
</dbReference>
<dbReference type="GeneTree" id="ENSGT01000000214780"/>
<protein>
    <recommendedName>
        <fullName evidence="4">RING-type domain-containing protein</fullName>
    </recommendedName>
</protein>
<evidence type="ECO:0000256" key="3">
    <source>
        <dbReference type="ARBA" id="ARBA00022833"/>
    </source>
</evidence>
<dbReference type="InterPro" id="IPR013083">
    <property type="entry name" value="Znf_RING/FYVE/PHD"/>
</dbReference>
<proteinExistence type="predicted"/>
<evidence type="ECO:0000259" key="4">
    <source>
        <dbReference type="SMART" id="SM00184"/>
    </source>
</evidence>
<keyword evidence="1" id="KW-0479">Metal-binding</keyword>
<keyword evidence="2" id="KW-0863">Zinc-finger</keyword>
<dbReference type="Pfam" id="PF13445">
    <property type="entry name" value="zf-RING_UBOX"/>
    <property type="match status" value="1"/>
</dbReference>
<keyword evidence="3" id="KW-0862">Zinc</keyword>
<dbReference type="SMART" id="SM00184">
    <property type="entry name" value="RING"/>
    <property type="match status" value="1"/>
</dbReference>
<evidence type="ECO:0000313" key="5">
    <source>
        <dbReference type="Ensembl" id="ENSMZEP00005011618.1"/>
    </source>
</evidence>
<evidence type="ECO:0000256" key="1">
    <source>
        <dbReference type="ARBA" id="ARBA00022723"/>
    </source>
</evidence>
<name>A0A3P9BNV2_9CICH</name>
<sequence>MEQKEVQLNLETFFCSICLDLLKDPVTTTCGHSYCRNSLLLIKQWRTVRRCSLS</sequence>
<evidence type="ECO:0000256" key="2">
    <source>
        <dbReference type="ARBA" id="ARBA00022771"/>
    </source>
</evidence>
<dbReference type="Gene3D" id="3.30.40.10">
    <property type="entry name" value="Zinc/RING finger domain, C3HC4 (zinc finger)"/>
    <property type="match status" value="1"/>
</dbReference>
<accession>A0A3P9BNV2</accession>
<dbReference type="GO" id="GO:0008270">
    <property type="term" value="F:zinc ion binding"/>
    <property type="evidence" value="ECO:0007669"/>
    <property type="project" value="UniProtKB-KW"/>
</dbReference>
<feature type="domain" description="RING-type" evidence="4">
    <location>
        <begin position="15"/>
        <end position="54"/>
    </location>
</feature>
<dbReference type="STRING" id="106582.ENSMZEP00005011618"/>
<dbReference type="InterPro" id="IPR027370">
    <property type="entry name" value="Znf-RING_euk"/>
</dbReference>
<dbReference type="AlphaFoldDB" id="A0A3P9BNV2"/>
<dbReference type="SUPFAM" id="SSF57850">
    <property type="entry name" value="RING/U-box"/>
    <property type="match status" value="1"/>
</dbReference>
<evidence type="ECO:0000313" key="6">
    <source>
        <dbReference type="Proteomes" id="UP000265160"/>
    </source>
</evidence>
<dbReference type="InterPro" id="IPR001841">
    <property type="entry name" value="Znf_RING"/>
</dbReference>
<dbReference type="Ensembl" id="ENSMZET00005012020.1">
    <property type="protein sequence ID" value="ENSMZEP00005011618.1"/>
    <property type="gene ID" value="ENSMZEG00005008717.1"/>
</dbReference>